<proteinExistence type="inferred from homology"/>
<protein>
    <recommendedName>
        <fullName evidence="8">TRASH domain-containing protein</fullName>
    </recommendedName>
</protein>
<dbReference type="Pfam" id="PF04945">
    <property type="entry name" value="YHS"/>
    <property type="match status" value="1"/>
</dbReference>
<dbReference type="PANTHER" id="PTHR34184">
    <property type="entry name" value="UPF0718 PROTEIN YCGR"/>
    <property type="match status" value="1"/>
</dbReference>
<feature type="transmembrane region" description="Helical" evidence="7">
    <location>
        <begin position="196"/>
        <end position="216"/>
    </location>
</feature>
<dbReference type="AlphaFoldDB" id="A0A0S7Y3B2"/>
<dbReference type="InterPro" id="IPR012348">
    <property type="entry name" value="RNR-like"/>
</dbReference>
<keyword evidence="6 7" id="KW-0472">Membrane</keyword>
<feature type="transmembrane region" description="Helical" evidence="7">
    <location>
        <begin position="134"/>
        <end position="157"/>
    </location>
</feature>
<keyword evidence="3" id="KW-1003">Cell membrane</keyword>
<feature type="transmembrane region" description="Helical" evidence="7">
    <location>
        <begin position="342"/>
        <end position="363"/>
    </location>
</feature>
<accession>A0A0S7Y3B2</accession>
<comment type="caution">
    <text evidence="9">The sequence shown here is derived from an EMBL/GenBank/DDBJ whole genome shotgun (WGS) entry which is preliminary data.</text>
</comment>
<evidence type="ECO:0000256" key="5">
    <source>
        <dbReference type="ARBA" id="ARBA00022989"/>
    </source>
</evidence>
<evidence type="ECO:0000256" key="4">
    <source>
        <dbReference type="ARBA" id="ARBA00022692"/>
    </source>
</evidence>
<comment type="subcellular location">
    <subcellularLocation>
        <location evidence="1">Cell membrane</location>
        <topology evidence="1">Multi-pass membrane protein</topology>
    </subcellularLocation>
</comment>
<comment type="similarity">
    <text evidence="2">Belongs to the UPF0718 family.</text>
</comment>
<evidence type="ECO:0000256" key="7">
    <source>
        <dbReference type="SAM" id="Phobius"/>
    </source>
</evidence>
<keyword evidence="4 7" id="KW-0812">Transmembrane</keyword>
<evidence type="ECO:0000256" key="1">
    <source>
        <dbReference type="ARBA" id="ARBA00004651"/>
    </source>
</evidence>
<dbReference type="Pfam" id="PF03773">
    <property type="entry name" value="ArsP_1"/>
    <property type="match status" value="1"/>
</dbReference>
<dbReference type="GO" id="GO:0005886">
    <property type="term" value="C:plasma membrane"/>
    <property type="evidence" value="ECO:0007669"/>
    <property type="project" value="UniProtKB-SubCell"/>
</dbReference>
<dbReference type="InterPro" id="IPR052923">
    <property type="entry name" value="UPF0718"/>
</dbReference>
<reference evidence="9 10" key="1">
    <citation type="journal article" date="2015" name="Microbiome">
        <title>Genomic resolution of linkages in carbon, nitrogen, and sulfur cycling among widespread estuary sediment bacteria.</title>
        <authorList>
            <person name="Baker B.J."/>
            <person name="Lazar C.S."/>
            <person name="Teske A.P."/>
            <person name="Dick G.J."/>
        </authorList>
    </citation>
    <scope>NUCLEOTIDE SEQUENCE [LARGE SCALE GENOMIC DNA]</scope>
    <source>
        <strain evidence="9">DG_54_3</strain>
    </source>
</reference>
<feature type="transmembrane region" description="Helical" evidence="7">
    <location>
        <begin position="93"/>
        <end position="114"/>
    </location>
</feature>
<dbReference type="InterPro" id="IPR005524">
    <property type="entry name" value="DUF318"/>
</dbReference>
<sequence length="390" mass="43318">MAKDPICGMEVDESKSIKLTWQGKDYYFCSERCKNKFIEQNKIAASDYTCVSCAPSKGLAWWKNKVCLMFVVYILVFTLGALLKFLSPLRDALLMYIRTIAFPILLGLFLGGVIDWLVPGEYVSKLLAQKKKRTIIYSVLTGFLMSACSHGILALAIQLYKKGASPPAVIAFLLASPWANLPLTIIMFGFFGLKAIFIILSAIIIALISGYIFMFLENRSWVEHNPYTIEIKEEFSIINDAKQRIKKIKIGFSSALNGIKRIWGGSISLANMVLWWIMLGALLASLAAAYLPAGFMQQYMGPTLLGMVITIMVATIMEICSEGTAPMAFEIFRQTGALGNSFVFLMAGVVTDYTEIGLLWTNIGWRTAVWLPIVSVPQVIILGILANMIF</sequence>
<evidence type="ECO:0000256" key="6">
    <source>
        <dbReference type="ARBA" id="ARBA00023136"/>
    </source>
</evidence>
<feature type="transmembrane region" description="Helical" evidence="7">
    <location>
        <begin position="68"/>
        <end position="86"/>
    </location>
</feature>
<evidence type="ECO:0000256" key="2">
    <source>
        <dbReference type="ARBA" id="ARBA00006386"/>
    </source>
</evidence>
<gene>
    <name evidence="9" type="ORF">AMJ44_04685</name>
</gene>
<organism evidence="9 10">
    <name type="scientific">candidate division WOR-1 bacterium DG_54_3</name>
    <dbReference type="NCBI Taxonomy" id="1703775"/>
    <lineage>
        <taxon>Bacteria</taxon>
        <taxon>Bacillati</taxon>
        <taxon>Saganbacteria</taxon>
    </lineage>
</organism>
<evidence type="ECO:0000313" key="10">
    <source>
        <dbReference type="Proteomes" id="UP000051861"/>
    </source>
</evidence>
<dbReference type="InterPro" id="IPR007029">
    <property type="entry name" value="YHS_dom"/>
</dbReference>
<dbReference type="Proteomes" id="UP000051861">
    <property type="component" value="Unassembled WGS sequence"/>
</dbReference>
<feature type="transmembrane region" description="Helical" evidence="7">
    <location>
        <begin position="169"/>
        <end position="190"/>
    </location>
</feature>
<feature type="transmembrane region" description="Helical" evidence="7">
    <location>
        <begin position="269"/>
        <end position="293"/>
    </location>
</feature>
<dbReference type="SMART" id="SM00746">
    <property type="entry name" value="TRASH"/>
    <property type="match status" value="1"/>
</dbReference>
<dbReference type="EMBL" id="LIZX01000032">
    <property type="protein sequence ID" value="KPJ69082.1"/>
    <property type="molecule type" value="Genomic_DNA"/>
</dbReference>
<feature type="transmembrane region" description="Helical" evidence="7">
    <location>
        <begin position="299"/>
        <end position="321"/>
    </location>
</feature>
<evidence type="ECO:0000313" key="9">
    <source>
        <dbReference type="EMBL" id="KPJ69082.1"/>
    </source>
</evidence>
<feature type="domain" description="TRASH" evidence="8">
    <location>
        <begin position="4"/>
        <end position="41"/>
    </location>
</feature>
<feature type="transmembrane region" description="Helical" evidence="7">
    <location>
        <begin position="369"/>
        <end position="389"/>
    </location>
</feature>
<dbReference type="Gene3D" id="1.10.620.20">
    <property type="entry name" value="Ribonucleotide Reductase, subunit A"/>
    <property type="match status" value="1"/>
</dbReference>
<dbReference type="PANTHER" id="PTHR34184:SF4">
    <property type="entry name" value="UPF0718 PROTEIN YCGR"/>
    <property type="match status" value="1"/>
</dbReference>
<keyword evidence="5 7" id="KW-1133">Transmembrane helix</keyword>
<evidence type="ECO:0000259" key="8">
    <source>
        <dbReference type="SMART" id="SM00746"/>
    </source>
</evidence>
<name>A0A0S7Y3B2_UNCSA</name>
<dbReference type="InterPro" id="IPR011017">
    <property type="entry name" value="TRASH_dom"/>
</dbReference>
<evidence type="ECO:0000256" key="3">
    <source>
        <dbReference type="ARBA" id="ARBA00022475"/>
    </source>
</evidence>
<dbReference type="GO" id="GO:0016491">
    <property type="term" value="F:oxidoreductase activity"/>
    <property type="evidence" value="ECO:0007669"/>
    <property type="project" value="InterPro"/>
</dbReference>